<evidence type="ECO:0000256" key="3">
    <source>
        <dbReference type="ARBA" id="ARBA00006245"/>
    </source>
</evidence>
<comment type="similarity">
    <text evidence="3">Belongs to the ZW10 family.</text>
</comment>
<gene>
    <name evidence="16" type="ORF">ILUMI_06609</name>
</gene>
<dbReference type="Pfam" id="PF20665">
    <property type="entry name" value="Zw10_middle"/>
    <property type="match status" value="1"/>
</dbReference>
<dbReference type="GO" id="GO:0007094">
    <property type="term" value="P:mitotic spindle assembly checkpoint signaling"/>
    <property type="evidence" value="ECO:0007669"/>
    <property type="project" value="TreeGrafter"/>
</dbReference>
<dbReference type="Gene3D" id="1.10.357.150">
    <property type="match status" value="1"/>
</dbReference>
<evidence type="ECO:0000256" key="1">
    <source>
        <dbReference type="ARBA" id="ARBA00004496"/>
    </source>
</evidence>
<comment type="caution">
    <text evidence="16">The sequence shown here is derived from an EMBL/GenBank/DDBJ whole genome shotgun (WGS) entry which is preliminary data.</text>
</comment>
<dbReference type="GO" id="GO:0005634">
    <property type="term" value="C:nucleus"/>
    <property type="evidence" value="ECO:0007669"/>
    <property type="project" value="InterPro"/>
</dbReference>
<dbReference type="AlphaFoldDB" id="A0A8K0D5E5"/>
<organism evidence="16 17">
    <name type="scientific">Ignelater luminosus</name>
    <name type="common">Cucubano</name>
    <name type="synonym">Pyrophorus luminosus</name>
    <dbReference type="NCBI Taxonomy" id="2038154"/>
    <lineage>
        <taxon>Eukaryota</taxon>
        <taxon>Metazoa</taxon>
        <taxon>Ecdysozoa</taxon>
        <taxon>Arthropoda</taxon>
        <taxon>Hexapoda</taxon>
        <taxon>Insecta</taxon>
        <taxon>Pterygota</taxon>
        <taxon>Neoptera</taxon>
        <taxon>Endopterygota</taxon>
        <taxon>Coleoptera</taxon>
        <taxon>Polyphaga</taxon>
        <taxon>Elateriformia</taxon>
        <taxon>Elateroidea</taxon>
        <taxon>Elateridae</taxon>
        <taxon>Agrypninae</taxon>
        <taxon>Pyrophorini</taxon>
        <taxon>Ignelater</taxon>
    </lineage>
</organism>
<protein>
    <recommendedName>
        <fullName evidence="18">Centromere/kinetochore protein zw10 homolog</fullName>
    </recommendedName>
</protein>
<proteinExistence type="inferred from homology"/>
<evidence type="ECO:0000259" key="14">
    <source>
        <dbReference type="Pfam" id="PF20666"/>
    </source>
</evidence>
<feature type="domain" description="Centromere/kinetochore protein zw10 N-terminal" evidence="12">
    <location>
        <begin position="27"/>
        <end position="117"/>
    </location>
</feature>
<feature type="domain" description="Centromere/kinetochore protein zw10 middle" evidence="13">
    <location>
        <begin position="174"/>
        <end position="384"/>
    </location>
</feature>
<evidence type="ECO:0000256" key="2">
    <source>
        <dbReference type="ARBA" id="ARBA00004629"/>
    </source>
</evidence>
<evidence type="ECO:0000259" key="13">
    <source>
        <dbReference type="Pfam" id="PF20665"/>
    </source>
</evidence>
<dbReference type="InterPro" id="IPR046362">
    <property type="entry name" value="Zw10/DSL1_C_sf"/>
</dbReference>
<dbReference type="GO" id="GO:0051301">
    <property type="term" value="P:cell division"/>
    <property type="evidence" value="ECO:0007669"/>
    <property type="project" value="UniProtKB-KW"/>
</dbReference>
<dbReference type="InterPro" id="IPR048343">
    <property type="entry name" value="ZW10_C"/>
</dbReference>
<evidence type="ECO:0000256" key="4">
    <source>
        <dbReference type="ARBA" id="ARBA00022454"/>
    </source>
</evidence>
<dbReference type="Pfam" id="PF06248">
    <property type="entry name" value="Zw10_N"/>
    <property type="match status" value="1"/>
</dbReference>
<dbReference type="Proteomes" id="UP000801492">
    <property type="component" value="Unassembled WGS sequence"/>
</dbReference>
<dbReference type="GO" id="GO:0006888">
    <property type="term" value="P:endoplasmic reticulum to Golgi vesicle-mediated transport"/>
    <property type="evidence" value="ECO:0007669"/>
    <property type="project" value="TreeGrafter"/>
</dbReference>
<dbReference type="InterPro" id="IPR009361">
    <property type="entry name" value="Zw10_N"/>
</dbReference>
<dbReference type="Pfam" id="PF20666">
    <property type="entry name" value="ZW10_C"/>
    <property type="match status" value="1"/>
</dbReference>
<sequence>MNFLAEVLQSAEETDIESCKTKVPVITKQIENYKKEINGYINDVYHEFREWPKKNQHLLDNASQLSHEITNLQNRIEDITMKEVGNKINDLGNLSDELKCSSIALGIVVHLVRANELFLNFKELLSKKMYLKAANELILLDECIDSVPKDEVTKAIESLKINVLTERSQLVKVVSDIFEENIKISHTKSGVIQTNSIKIKNKTEEFVEALAVLNLCNKSATLLNDFSKFLYLNICKPIIAYVTTVKIEASDDYHSMTVAIKKSSTKIPYKDIFNKLLEVFKFLHSHLNYSLSKDTKIITVIGNEIKSDLSETIVKDCLSDTLPSSSPGGDSRSYKNIIEDIKAFQNALIEMEILSANSNPILDYANNMDILLINKKCHEYLTTAICYMKKDLHDLVDVGERKEPGSPLSIDEFPESSISRSTIEILQLAENILQQATFEPDLVAARLVCTVQSIFYQYGNIVCGHHERLLQSIPQQVALFRNNCMYIAYQLSQMNEVYSSKFTQAVLPSPPLFTDQAHHLKTIGGEVFLSYVEEQVQSMESTLQEYQFNSIQISQVLNPGTDKCIRQCIRQYEILKTVWHNILPLSVYNKTLGYLLNTFCKKLVDVVVGAEDIPFKNAEQLIEMFKVILTRGPKLFADPQDIYLFVESWQKLNDLVFILGARLVDIADRWAEGKGPLTLHFSADEVRNLIKALFQNTDRRAAVLNKIHN</sequence>
<evidence type="ECO:0000256" key="6">
    <source>
        <dbReference type="ARBA" id="ARBA00022618"/>
    </source>
</evidence>
<dbReference type="PANTHER" id="PTHR12205">
    <property type="entry name" value="CENTROMERE/KINETOCHORE PROTEIN ZW10"/>
    <property type="match status" value="1"/>
</dbReference>
<evidence type="ECO:0000259" key="15">
    <source>
        <dbReference type="Pfam" id="PF22766"/>
    </source>
</evidence>
<evidence type="ECO:0000313" key="16">
    <source>
        <dbReference type="EMBL" id="KAF2899559.1"/>
    </source>
</evidence>
<evidence type="ECO:0000313" key="17">
    <source>
        <dbReference type="Proteomes" id="UP000801492"/>
    </source>
</evidence>
<keyword evidence="4" id="KW-0158">Chromosome</keyword>
<dbReference type="InterPro" id="IPR048344">
    <property type="entry name" value="Zw10_middle"/>
</dbReference>
<evidence type="ECO:0000256" key="10">
    <source>
        <dbReference type="ARBA" id="ARBA00023328"/>
    </source>
</evidence>
<name>A0A8K0D5E5_IGNLU</name>
<evidence type="ECO:0008006" key="18">
    <source>
        <dbReference type="Google" id="ProtNLM"/>
    </source>
</evidence>
<keyword evidence="7" id="KW-0498">Mitosis</keyword>
<keyword evidence="9" id="KW-0131">Cell cycle</keyword>
<dbReference type="InterPro" id="IPR055148">
    <property type="entry name" value="ZW10_C_2"/>
</dbReference>
<evidence type="ECO:0000256" key="9">
    <source>
        <dbReference type="ARBA" id="ARBA00023306"/>
    </source>
</evidence>
<comment type="subcellular location">
    <subcellularLocation>
        <location evidence="2">Chromosome</location>
        <location evidence="2">Centromere</location>
        <location evidence="2">Kinetochore</location>
    </subcellularLocation>
    <subcellularLocation>
        <location evidence="1">Cytoplasm</location>
    </subcellularLocation>
</comment>
<evidence type="ECO:0000256" key="11">
    <source>
        <dbReference type="SAM" id="Coils"/>
    </source>
</evidence>
<evidence type="ECO:0000259" key="12">
    <source>
        <dbReference type="Pfam" id="PF06248"/>
    </source>
</evidence>
<keyword evidence="17" id="KW-1185">Reference proteome</keyword>
<keyword evidence="5" id="KW-0963">Cytoplasm</keyword>
<feature type="coiled-coil region" evidence="11">
    <location>
        <begin position="55"/>
        <end position="82"/>
    </location>
</feature>
<reference evidence="16" key="1">
    <citation type="submission" date="2019-08" db="EMBL/GenBank/DDBJ databases">
        <title>The genome of the North American firefly Photinus pyralis.</title>
        <authorList>
            <consortium name="Photinus pyralis genome working group"/>
            <person name="Fallon T.R."/>
            <person name="Sander Lower S.E."/>
            <person name="Weng J.-K."/>
        </authorList>
    </citation>
    <scope>NUCLEOTIDE SEQUENCE</scope>
    <source>
        <strain evidence="16">TRF0915ILg1</strain>
        <tissue evidence="16">Whole body</tissue>
    </source>
</reference>
<dbReference type="Pfam" id="PF22766">
    <property type="entry name" value="ZW10_C2"/>
    <property type="match status" value="1"/>
</dbReference>
<keyword evidence="8" id="KW-0995">Kinetochore</keyword>
<keyword evidence="10" id="KW-0137">Centromere</keyword>
<keyword evidence="11" id="KW-0175">Coiled coil</keyword>
<dbReference type="EMBL" id="VTPC01002750">
    <property type="protein sequence ID" value="KAF2899559.1"/>
    <property type="molecule type" value="Genomic_DNA"/>
</dbReference>
<dbReference type="PANTHER" id="PTHR12205:SF0">
    <property type="entry name" value="CENTROMERE_KINETOCHORE PROTEIN ZW10 HOMOLOG"/>
    <property type="match status" value="1"/>
</dbReference>
<keyword evidence="6" id="KW-0132">Cell division</keyword>
<dbReference type="OrthoDB" id="534815at2759"/>
<evidence type="ECO:0000256" key="5">
    <source>
        <dbReference type="ARBA" id="ARBA00022490"/>
    </source>
</evidence>
<evidence type="ECO:0000256" key="8">
    <source>
        <dbReference type="ARBA" id="ARBA00022838"/>
    </source>
</evidence>
<dbReference type="GO" id="GO:1990423">
    <property type="term" value="C:RZZ complex"/>
    <property type="evidence" value="ECO:0007669"/>
    <property type="project" value="TreeGrafter"/>
</dbReference>
<evidence type="ECO:0000256" key="7">
    <source>
        <dbReference type="ARBA" id="ARBA00022776"/>
    </source>
</evidence>
<accession>A0A8K0D5E5</accession>
<feature type="domain" description="ZW10 C-terminal helical" evidence="15">
    <location>
        <begin position="563"/>
        <end position="707"/>
    </location>
</feature>
<dbReference type="GO" id="GO:0005737">
    <property type="term" value="C:cytoplasm"/>
    <property type="evidence" value="ECO:0007669"/>
    <property type="project" value="UniProtKB-SubCell"/>
</dbReference>
<feature type="domain" description="Centromere/kinetochore protein zw10 C-terminal" evidence="14">
    <location>
        <begin position="413"/>
        <end position="539"/>
    </location>
</feature>